<dbReference type="InterPro" id="IPR027386">
    <property type="entry name" value="Rbsml_uL15_N"/>
</dbReference>
<dbReference type="Gene3D" id="3.100.10.10">
    <property type="match status" value="1"/>
</dbReference>
<dbReference type="InterPro" id="IPR021131">
    <property type="entry name" value="Ribosomal_uL15/eL18"/>
</dbReference>
<dbReference type="EMBL" id="CP017768">
    <property type="protein sequence ID" value="AUB60054.1"/>
    <property type="molecule type" value="Genomic_DNA"/>
</dbReference>
<dbReference type="Proteomes" id="UP000232806">
    <property type="component" value="Chromosome"/>
</dbReference>
<dbReference type="GO" id="GO:0022625">
    <property type="term" value="C:cytosolic large ribosomal subunit"/>
    <property type="evidence" value="ECO:0007669"/>
    <property type="project" value="TreeGrafter"/>
</dbReference>
<dbReference type="PANTHER" id="PTHR11721:SF3">
    <property type="entry name" value="LARGE RIBOSOMAL SUBUNIT PROTEIN UL15"/>
    <property type="match status" value="1"/>
</dbReference>
<dbReference type="PROSITE" id="PS00475">
    <property type="entry name" value="RIBOSOMAL_L15"/>
    <property type="match status" value="1"/>
</dbReference>
<dbReference type="RefSeq" id="WP_100906044.1">
    <property type="nucleotide sequence ID" value="NZ_CP017766.1"/>
</dbReference>
<dbReference type="GO" id="GO:0019843">
    <property type="term" value="F:rRNA binding"/>
    <property type="evidence" value="ECO:0007669"/>
    <property type="project" value="UniProtKB-UniRule"/>
</dbReference>
<evidence type="ECO:0000256" key="1">
    <source>
        <dbReference type="ARBA" id="ARBA00007320"/>
    </source>
</evidence>
<feature type="compositionally biased region" description="Basic residues" evidence="9">
    <location>
        <begin position="22"/>
        <end position="38"/>
    </location>
</feature>
<evidence type="ECO:0000313" key="12">
    <source>
        <dbReference type="EMBL" id="AUB60054.1"/>
    </source>
</evidence>
<dbReference type="FunFam" id="4.10.990.10:FF:000001">
    <property type="entry name" value="50S ribosomal protein L15"/>
    <property type="match status" value="1"/>
</dbReference>
<evidence type="ECO:0000256" key="7">
    <source>
        <dbReference type="HAMAP-Rule" id="MF_01341"/>
    </source>
</evidence>
<evidence type="ECO:0000256" key="8">
    <source>
        <dbReference type="RuleBase" id="RU003888"/>
    </source>
</evidence>
<dbReference type="InterPro" id="IPR030878">
    <property type="entry name" value="Ribosomal_uL15"/>
</dbReference>
<dbReference type="Pfam" id="PF00828">
    <property type="entry name" value="Ribosomal_L27A"/>
    <property type="match status" value="1"/>
</dbReference>
<dbReference type="HAMAP" id="MF_01341">
    <property type="entry name" value="Ribosomal_uL15"/>
    <property type="match status" value="1"/>
</dbReference>
<dbReference type="GeneID" id="35122405"/>
<evidence type="ECO:0000313" key="17">
    <source>
        <dbReference type="Proteomes" id="UP000591058"/>
    </source>
</evidence>
<dbReference type="GO" id="GO:0006412">
    <property type="term" value="P:translation"/>
    <property type="evidence" value="ECO:0007669"/>
    <property type="project" value="UniProtKB-UniRule"/>
</dbReference>
<feature type="domain" description="Large ribosomal subunit protein uL15/eL18" evidence="10">
    <location>
        <begin position="72"/>
        <end position="143"/>
    </location>
</feature>
<keyword evidence="5 7" id="KW-0687">Ribonucleoprotein</keyword>
<evidence type="ECO:0000256" key="3">
    <source>
        <dbReference type="ARBA" id="ARBA00022884"/>
    </source>
</evidence>
<dbReference type="EMBL" id="DUHE01000019">
    <property type="protein sequence ID" value="HII83361.1"/>
    <property type="molecule type" value="Genomic_DNA"/>
</dbReference>
<comment type="subunit">
    <text evidence="7">Part of the 50S ribosomal subunit.</text>
</comment>
<dbReference type="OrthoDB" id="9418at2157"/>
<evidence type="ECO:0000313" key="15">
    <source>
        <dbReference type="Proteomes" id="UP000232631"/>
    </source>
</evidence>
<evidence type="ECO:0000313" key="11">
    <source>
        <dbReference type="EMBL" id="AUB56071.1"/>
    </source>
</evidence>
<dbReference type="EMBL" id="CP017766">
    <property type="protein sequence ID" value="AUB56071.1"/>
    <property type="molecule type" value="Genomic_DNA"/>
</dbReference>
<comment type="function">
    <text evidence="7">Binds to the 23S rRNA.</text>
</comment>
<dbReference type="SUPFAM" id="SSF52080">
    <property type="entry name" value="Ribosomal proteins L15p and L18e"/>
    <property type="match status" value="1"/>
</dbReference>
<evidence type="ECO:0000313" key="16">
    <source>
        <dbReference type="Proteomes" id="UP000232806"/>
    </source>
</evidence>
<dbReference type="Proteomes" id="UP000591058">
    <property type="component" value="Unassembled WGS sequence"/>
</dbReference>
<organism evidence="11 16">
    <name type="scientific">Methanobacterium subterraneum</name>
    <dbReference type="NCBI Taxonomy" id="59277"/>
    <lineage>
        <taxon>Archaea</taxon>
        <taxon>Methanobacteriati</taxon>
        <taxon>Methanobacteriota</taxon>
        <taxon>Methanomada group</taxon>
        <taxon>Methanobacteria</taxon>
        <taxon>Methanobacteriales</taxon>
        <taxon>Methanobacteriaceae</taxon>
        <taxon>Methanobacterium</taxon>
    </lineage>
</organism>
<evidence type="ECO:0000256" key="6">
    <source>
        <dbReference type="ARBA" id="ARBA00035200"/>
    </source>
</evidence>
<evidence type="ECO:0000256" key="4">
    <source>
        <dbReference type="ARBA" id="ARBA00022980"/>
    </source>
</evidence>
<evidence type="ECO:0000313" key="13">
    <source>
        <dbReference type="EMBL" id="HII83361.1"/>
    </source>
</evidence>
<evidence type="ECO:0000256" key="2">
    <source>
        <dbReference type="ARBA" id="ARBA00022730"/>
    </source>
</evidence>
<reference evidence="13" key="2">
    <citation type="journal article" date="2020" name="bioRxiv">
        <title>A rank-normalized archaeal taxonomy based on genome phylogeny resolves widespread incomplete and uneven classifications.</title>
        <authorList>
            <person name="Rinke C."/>
            <person name="Chuvochina M."/>
            <person name="Mussig A.J."/>
            <person name="Chaumeil P.-A."/>
            <person name="Waite D.W."/>
            <person name="Whitman W.B."/>
            <person name="Parks D.H."/>
            <person name="Hugenholtz P."/>
        </authorList>
    </citation>
    <scope>NUCLEOTIDE SEQUENCE</scope>
    <source>
        <strain evidence="13">UBA11802</strain>
    </source>
</reference>
<dbReference type="EMBL" id="JABBYL010000008">
    <property type="protein sequence ID" value="NMO08619.1"/>
    <property type="molecule type" value="Genomic_DNA"/>
</dbReference>
<keyword evidence="3 7" id="KW-0694">RNA-binding</keyword>
<accession>A0A2H4VDB7</accession>
<dbReference type="Proteomes" id="UP000232631">
    <property type="component" value="Chromosome"/>
</dbReference>
<evidence type="ECO:0000256" key="5">
    <source>
        <dbReference type="ARBA" id="ARBA00023274"/>
    </source>
</evidence>
<sequence>MIRRTRKIRKLRGSRTIGGGCSKKRRGAGHRGGRGKAGGHKHMWTWVVKFDPDRYGKHGFKRPQKTINKFKTVNLDYLDDNAEKLVEQELAQKEGDTIIIDVTQLGYDKVLGKGKLTKSLTIKANHFSASAVAKIEENGGEAVSLQ</sequence>
<accession>A0A2H4VPM1</accession>
<name>A0A2H4VDB7_9EURY</name>
<comment type="similarity">
    <text evidence="1 7 8">Belongs to the universal ribosomal protein uL15 family.</text>
</comment>
<feature type="region of interest" description="Disordered" evidence="9">
    <location>
        <begin position="14"/>
        <end position="38"/>
    </location>
</feature>
<evidence type="ECO:0000259" key="10">
    <source>
        <dbReference type="Pfam" id="PF00828"/>
    </source>
</evidence>
<dbReference type="InterPro" id="IPR036227">
    <property type="entry name" value="Ribosomal_uL15/eL18_sf"/>
</dbReference>
<gene>
    <name evidence="7" type="primary">rpl15</name>
    <name evidence="11" type="ORF">BK007_08705</name>
    <name evidence="12" type="ORF">BK009_04780</name>
    <name evidence="13" type="ORF">HA271_00655</name>
    <name evidence="14" type="ORF">HG719_02050</name>
</gene>
<dbReference type="Gene3D" id="4.10.990.10">
    <property type="match status" value="1"/>
</dbReference>
<evidence type="ECO:0000313" key="14">
    <source>
        <dbReference type="EMBL" id="NMO08619.1"/>
    </source>
</evidence>
<keyword evidence="15" id="KW-1185">Reference proteome</keyword>
<dbReference type="GO" id="GO:0003735">
    <property type="term" value="F:structural constituent of ribosome"/>
    <property type="evidence" value="ECO:0007669"/>
    <property type="project" value="InterPro"/>
</dbReference>
<keyword evidence="2 7" id="KW-0699">rRNA-binding</keyword>
<dbReference type="AlphaFoldDB" id="A0A2H4VDB7"/>
<dbReference type="InterPro" id="IPR001196">
    <property type="entry name" value="Ribosomal_uL15_CS"/>
</dbReference>
<reference evidence="15 16" key="1">
    <citation type="submission" date="2016-10" db="EMBL/GenBank/DDBJ databases">
        <title>Comparative genomics between deep and shallow subseafloor isolates.</title>
        <authorList>
            <person name="Ishii S."/>
            <person name="Miller J.R."/>
            <person name="Sutton G."/>
            <person name="Suzuki S."/>
            <person name="Methe B."/>
            <person name="Inagaki F."/>
            <person name="Imachi H."/>
        </authorList>
    </citation>
    <scope>NUCLEOTIDE SEQUENCE [LARGE SCALE GENOMIC DNA]</scope>
    <source>
        <strain evidence="12 15">A8p</strain>
        <strain evidence="11 16">MO-MB1</strain>
    </source>
</reference>
<keyword evidence="4 7" id="KW-0689">Ribosomal protein</keyword>
<reference evidence="14 17" key="3">
    <citation type="submission" date="2020-04" db="EMBL/GenBank/DDBJ databases">
        <title>Draft genome of Methanobacterium subterraneum isolated from animal feces.</title>
        <authorList>
            <person name="Ouboter H.T."/>
            <person name="Berger S."/>
            <person name="Gungor E."/>
            <person name="Jetten M.S.M."/>
            <person name="Welte C.U."/>
        </authorList>
    </citation>
    <scope>NUCLEOTIDE SEQUENCE [LARGE SCALE GENOMIC DNA]</scope>
    <source>
        <strain evidence="14">HO_2020</strain>
    </source>
</reference>
<dbReference type="PANTHER" id="PTHR11721">
    <property type="entry name" value="60S RIBOSOMAL PROTEIN L27A"/>
    <property type="match status" value="1"/>
</dbReference>
<dbReference type="KEGG" id="msub:BK009_04780"/>
<protein>
    <recommendedName>
        <fullName evidence="6 7">Large ribosomal subunit protein uL15</fullName>
    </recommendedName>
</protein>
<dbReference type="Proteomes" id="UP000586031">
    <property type="component" value="Unassembled WGS sequence"/>
</dbReference>
<evidence type="ECO:0000256" key="9">
    <source>
        <dbReference type="SAM" id="MobiDB-lite"/>
    </source>
</evidence>
<proteinExistence type="inferred from homology"/>